<protein>
    <submittedName>
        <fullName evidence="1">Uncharacterized protein</fullName>
    </submittedName>
</protein>
<organism evidence="1 2">
    <name type="scientific">Rhodovulum adriaticum</name>
    <name type="common">Rhodopseudomonas adriatica</name>
    <dbReference type="NCBI Taxonomy" id="35804"/>
    <lineage>
        <taxon>Bacteria</taxon>
        <taxon>Pseudomonadati</taxon>
        <taxon>Pseudomonadota</taxon>
        <taxon>Alphaproteobacteria</taxon>
        <taxon>Rhodobacterales</taxon>
        <taxon>Paracoccaceae</taxon>
        <taxon>Rhodovulum</taxon>
    </lineage>
</organism>
<accession>A0A4R2NJF2</accession>
<gene>
    <name evidence="1" type="ORF">EV656_11036</name>
</gene>
<keyword evidence="2" id="KW-1185">Reference proteome</keyword>
<name>A0A4R2NJF2_RHOAD</name>
<dbReference type="AlphaFoldDB" id="A0A4R2NJF2"/>
<comment type="caution">
    <text evidence="1">The sequence shown here is derived from an EMBL/GenBank/DDBJ whole genome shotgun (WGS) entry which is preliminary data.</text>
</comment>
<dbReference type="RefSeq" id="WP_132604543.1">
    <property type="nucleotide sequence ID" value="NZ_NRRP01000003.1"/>
</dbReference>
<reference evidence="1 2" key="1">
    <citation type="submission" date="2019-03" db="EMBL/GenBank/DDBJ databases">
        <title>Genomic Encyclopedia of Type Strains, Phase IV (KMG-IV): sequencing the most valuable type-strain genomes for metagenomic binning, comparative biology and taxonomic classification.</title>
        <authorList>
            <person name="Goeker M."/>
        </authorList>
    </citation>
    <scope>NUCLEOTIDE SEQUENCE [LARGE SCALE GENOMIC DNA]</scope>
    <source>
        <strain evidence="1 2">DSM 2781</strain>
    </source>
</reference>
<evidence type="ECO:0000313" key="2">
    <source>
        <dbReference type="Proteomes" id="UP000295733"/>
    </source>
</evidence>
<sequence length="85" mass="8985">MAGQGRWIWAVPALALAACSQFPEVDAAAPAYDVPPPYPRIAPLDQALARLPDTPIEEGAEAGTALAGRAAALRYRAAQLRARDF</sequence>
<proteinExistence type="predicted"/>
<dbReference type="Proteomes" id="UP000295733">
    <property type="component" value="Unassembled WGS sequence"/>
</dbReference>
<dbReference type="EMBL" id="SLXL01000010">
    <property type="protein sequence ID" value="TCP21570.1"/>
    <property type="molecule type" value="Genomic_DNA"/>
</dbReference>
<evidence type="ECO:0000313" key="1">
    <source>
        <dbReference type="EMBL" id="TCP21570.1"/>
    </source>
</evidence>
<dbReference type="PROSITE" id="PS51257">
    <property type="entry name" value="PROKAR_LIPOPROTEIN"/>
    <property type="match status" value="1"/>
</dbReference>